<sequence length="510" mass="55667">MATPSNGNTAHSIIPAPLTTNEQHICFICLCTDVDTPNAVWVDPCPCSLEAHEGCMLRYIGEMETTRRRSNKNPLACPACKVPFIIEEPYDRFLAIRDNLYRRYSRAAPAVLGSFVIGGGFAGAMWYGGTAVSIFVGRDSFIRWLEGGGRQRLPSTLIKLATLSAIGPGLLIFRWLPSLGTVLLLPFSVLYGATLVAQDNLPTWPPSPQWAMTLMPVVQLSYSYLLHDLFGPLERRLNRTLRGLPATEDEAQPEARLAPNRPAARHEEEADGVRGAWANLTRAVRGLFGDDVDDAADEPPAVDWQVQHHLEVRIGGGGGGDNGDDDDTDEEDIRDALGEADQQRRDVPQEPQPQPQQQQQQQQQQPPAAQQPAAQAAGNQNEEGGNGGGNGGVNAGAGENNNDPASFFGLIINSVVTSLLFPAISYGMGELIRAVVPKGWVSPSRSWRSRTPPGLLQQRWGRSLAGGCLFVVLRDALALYTKYRRVQVRMKRKIKNVERKGQAKTQGGRP</sequence>
<dbReference type="InParanoid" id="Q2GZN3"/>
<evidence type="ECO:0000256" key="3">
    <source>
        <dbReference type="ARBA" id="ARBA00022989"/>
    </source>
</evidence>
<dbReference type="STRING" id="306901.Q2GZN3"/>
<keyword evidence="4 6" id="KW-0472">Membrane</keyword>
<feature type="region of interest" description="Disordered" evidence="5">
    <location>
        <begin position="341"/>
        <end position="398"/>
    </location>
</feature>
<dbReference type="Proteomes" id="UP000001056">
    <property type="component" value="Unassembled WGS sequence"/>
</dbReference>
<dbReference type="VEuPathDB" id="FungiDB:CHGG_05013"/>
<keyword evidence="8" id="KW-1185">Reference proteome</keyword>
<dbReference type="OrthoDB" id="5817083at2759"/>
<evidence type="ECO:0000313" key="7">
    <source>
        <dbReference type="EMBL" id="EAQ88394.1"/>
    </source>
</evidence>
<feature type="region of interest" description="Disordered" evidence="5">
    <location>
        <begin position="312"/>
        <end position="331"/>
    </location>
</feature>
<dbReference type="PANTHER" id="PTHR46283">
    <property type="entry name" value="E3 UBIQUITIN-PROTEIN LIGASE MARCH5"/>
    <property type="match status" value="1"/>
</dbReference>
<proteinExistence type="predicted"/>
<dbReference type="eggNOG" id="KOG3053">
    <property type="taxonomic scope" value="Eukaryota"/>
</dbReference>
<dbReference type="Gene3D" id="3.30.40.10">
    <property type="entry name" value="Zinc/RING finger domain, C3HC4 (zinc finger)"/>
    <property type="match status" value="1"/>
</dbReference>
<reference evidence="8" key="1">
    <citation type="journal article" date="2015" name="Genome Announc.">
        <title>Draft genome sequence of the cellulolytic fungus Chaetomium globosum.</title>
        <authorList>
            <person name="Cuomo C.A."/>
            <person name="Untereiner W.A."/>
            <person name="Ma L.-J."/>
            <person name="Grabherr M."/>
            <person name="Birren B.W."/>
        </authorList>
    </citation>
    <scope>NUCLEOTIDE SEQUENCE [LARGE SCALE GENOMIC DNA]</scope>
    <source>
        <strain evidence="8">ATCC 6205 / CBS 148.51 / DSM 1962 / NBRC 6347 / NRRL 1970</strain>
    </source>
</reference>
<evidence type="ECO:0008006" key="9">
    <source>
        <dbReference type="Google" id="ProtNLM"/>
    </source>
</evidence>
<evidence type="ECO:0000256" key="1">
    <source>
        <dbReference type="ARBA" id="ARBA00004141"/>
    </source>
</evidence>
<keyword evidence="3 6" id="KW-1133">Transmembrane helix</keyword>
<protein>
    <recommendedName>
        <fullName evidence="9">RING-CH-type domain-containing protein</fullName>
    </recommendedName>
</protein>
<accession>Q2GZN3</accession>
<evidence type="ECO:0000256" key="5">
    <source>
        <dbReference type="SAM" id="MobiDB-lite"/>
    </source>
</evidence>
<dbReference type="OMA" id="DFDLWPP"/>
<organism evidence="7 8">
    <name type="scientific">Chaetomium globosum (strain ATCC 6205 / CBS 148.51 / DSM 1962 / NBRC 6347 / NRRL 1970)</name>
    <name type="common">Soil fungus</name>
    <dbReference type="NCBI Taxonomy" id="306901"/>
    <lineage>
        <taxon>Eukaryota</taxon>
        <taxon>Fungi</taxon>
        <taxon>Dikarya</taxon>
        <taxon>Ascomycota</taxon>
        <taxon>Pezizomycotina</taxon>
        <taxon>Sordariomycetes</taxon>
        <taxon>Sordariomycetidae</taxon>
        <taxon>Sordariales</taxon>
        <taxon>Chaetomiaceae</taxon>
        <taxon>Chaetomium</taxon>
    </lineage>
</organism>
<evidence type="ECO:0000256" key="6">
    <source>
        <dbReference type="SAM" id="Phobius"/>
    </source>
</evidence>
<dbReference type="EMBL" id="CH408032">
    <property type="protein sequence ID" value="EAQ88394.1"/>
    <property type="molecule type" value="Genomic_DNA"/>
</dbReference>
<gene>
    <name evidence="7" type="ORF">CHGG_05013</name>
</gene>
<name>Q2GZN3_CHAGB</name>
<feature type="compositionally biased region" description="Acidic residues" evidence="5">
    <location>
        <begin position="322"/>
        <end position="331"/>
    </location>
</feature>
<dbReference type="RefSeq" id="XP_001224227.1">
    <property type="nucleotide sequence ID" value="XM_001224226.1"/>
</dbReference>
<feature type="region of interest" description="Disordered" evidence="5">
    <location>
        <begin position="244"/>
        <end position="272"/>
    </location>
</feature>
<feature type="compositionally biased region" description="Gly residues" evidence="5">
    <location>
        <begin position="384"/>
        <end position="395"/>
    </location>
</feature>
<feature type="compositionally biased region" description="Low complexity" evidence="5">
    <location>
        <begin position="355"/>
        <end position="383"/>
    </location>
</feature>
<evidence type="ECO:0000256" key="4">
    <source>
        <dbReference type="ARBA" id="ARBA00023136"/>
    </source>
</evidence>
<dbReference type="HOGENOM" id="CLU_026793_1_0_1"/>
<dbReference type="GO" id="GO:0016020">
    <property type="term" value="C:membrane"/>
    <property type="evidence" value="ECO:0007669"/>
    <property type="project" value="UniProtKB-SubCell"/>
</dbReference>
<evidence type="ECO:0000313" key="8">
    <source>
        <dbReference type="Proteomes" id="UP000001056"/>
    </source>
</evidence>
<dbReference type="InterPro" id="IPR013083">
    <property type="entry name" value="Znf_RING/FYVE/PHD"/>
</dbReference>
<keyword evidence="2 6" id="KW-0812">Transmembrane</keyword>
<comment type="subcellular location">
    <subcellularLocation>
        <location evidence="1">Membrane</location>
        <topology evidence="1">Multi-pass membrane protein</topology>
    </subcellularLocation>
</comment>
<dbReference type="GeneID" id="4391660"/>
<evidence type="ECO:0000256" key="2">
    <source>
        <dbReference type="ARBA" id="ARBA00022692"/>
    </source>
</evidence>
<dbReference type="AlphaFoldDB" id="Q2GZN3"/>
<feature type="transmembrane region" description="Helical" evidence="6">
    <location>
        <begin position="110"/>
        <end position="136"/>
    </location>
</feature>